<accession>A0ABW0TEA9</accession>
<evidence type="ECO:0000313" key="3">
    <source>
        <dbReference type="Proteomes" id="UP001596107"/>
    </source>
</evidence>
<evidence type="ECO:0000313" key="2">
    <source>
        <dbReference type="EMBL" id="MFC5586986.1"/>
    </source>
</evidence>
<feature type="compositionally biased region" description="Basic residues" evidence="1">
    <location>
        <begin position="54"/>
        <end position="66"/>
    </location>
</feature>
<name>A0ABW0TEA9_9HYPH</name>
<protein>
    <submittedName>
        <fullName evidence="2">Uncharacterized protein</fullName>
    </submittedName>
</protein>
<reference evidence="3" key="1">
    <citation type="journal article" date="2019" name="Int. J. Syst. Evol. Microbiol.">
        <title>The Global Catalogue of Microorganisms (GCM) 10K type strain sequencing project: providing services to taxonomists for standard genome sequencing and annotation.</title>
        <authorList>
            <consortium name="The Broad Institute Genomics Platform"/>
            <consortium name="The Broad Institute Genome Sequencing Center for Infectious Disease"/>
            <person name="Wu L."/>
            <person name="Ma J."/>
        </authorList>
    </citation>
    <scope>NUCLEOTIDE SEQUENCE [LARGE SCALE GENOMIC DNA]</scope>
    <source>
        <strain evidence="3">JCM 3366</strain>
    </source>
</reference>
<gene>
    <name evidence="2" type="ORF">ACFPOD_17870</name>
</gene>
<dbReference type="EMBL" id="JBHSNB010000005">
    <property type="protein sequence ID" value="MFC5586986.1"/>
    <property type="molecule type" value="Genomic_DNA"/>
</dbReference>
<evidence type="ECO:0000256" key="1">
    <source>
        <dbReference type="SAM" id="MobiDB-lite"/>
    </source>
</evidence>
<feature type="region of interest" description="Disordered" evidence="1">
    <location>
        <begin position="41"/>
        <end position="66"/>
    </location>
</feature>
<dbReference type="Gene3D" id="3.40.50.2300">
    <property type="match status" value="1"/>
</dbReference>
<dbReference type="Proteomes" id="UP001596107">
    <property type="component" value="Unassembled WGS sequence"/>
</dbReference>
<sequence>MDTSKLNNELIATKDDEKYTIATVVKVDSIAWFDRMRDGVEQFNADTGREGTQRRRSRKPRIPRAK</sequence>
<comment type="caution">
    <text evidence="2">The sequence shown here is derived from an EMBL/GenBank/DDBJ whole genome shotgun (WGS) entry which is preliminary data.</text>
</comment>
<organism evidence="2 3">
    <name type="scientific">Nitratireductor kimnyeongensis</name>
    <dbReference type="NCBI Taxonomy" id="430679"/>
    <lineage>
        <taxon>Bacteria</taxon>
        <taxon>Pseudomonadati</taxon>
        <taxon>Pseudomonadota</taxon>
        <taxon>Alphaproteobacteria</taxon>
        <taxon>Hyphomicrobiales</taxon>
        <taxon>Phyllobacteriaceae</taxon>
        <taxon>Nitratireductor</taxon>
    </lineage>
</organism>
<proteinExistence type="predicted"/>
<keyword evidence="3" id="KW-1185">Reference proteome</keyword>
<dbReference type="RefSeq" id="WP_246637997.1">
    <property type="nucleotide sequence ID" value="NZ_JBHSNB010000005.1"/>
</dbReference>